<name>A0ABU5SPN8_9BACT</name>
<dbReference type="InterPro" id="IPR032185">
    <property type="entry name" value="DUF5017"/>
</dbReference>
<proteinExistence type="predicted"/>
<protein>
    <submittedName>
        <fullName evidence="2">DUF5017 domain-containing protein</fullName>
    </submittedName>
</protein>
<feature type="domain" description="DUF5017" evidence="1">
    <location>
        <begin position="24"/>
        <end position="197"/>
    </location>
</feature>
<keyword evidence="3" id="KW-1185">Reference proteome</keyword>
<accession>A0ABU5SPN8</accession>
<reference evidence="2 3" key="1">
    <citation type="submission" date="2023-12" db="EMBL/GenBank/DDBJ databases">
        <title>Novel species of the genus Arcicella isolated from rivers.</title>
        <authorList>
            <person name="Lu H."/>
        </authorList>
    </citation>
    <scope>NUCLEOTIDE SEQUENCE [LARGE SCALE GENOMIC DNA]</scope>
    <source>
        <strain evidence="2 3">DC25W</strain>
    </source>
</reference>
<gene>
    <name evidence="2" type="ORF">VB798_22010</name>
</gene>
<evidence type="ECO:0000313" key="3">
    <source>
        <dbReference type="Proteomes" id="UP001302222"/>
    </source>
</evidence>
<dbReference type="Pfam" id="PF16409">
    <property type="entry name" value="DUF5017"/>
    <property type="match status" value="1"/>
</dbReference>
<dbReference type="Proteomes" id="UP001302222">
    <property type="component" value="Unassembled WGS sequence"/>
</dbReference>
<organism evidence="2 3">
    <name type="scientific">Arcicella lustrica</name>
    <dbReference type="NCBI Taxonomy" id="2984196"/>
    <lineage>
        <taxon>Bacteria</taxon>
        <taxon>Pseudomonadati</taxon>
        <taxon>Bacteroidota</taxon>
        <taxon>Cytophagia</taxon>
        <taxon>Cytophagales</taxon>
        <taxon>Flectobacillaceae</taxon>
        <taxon>Arcicella</taxon>
    </lineage>
</organism>
<evidence type="ECO:0000259" key="1">
    <source>
        <dbReference type="Pfam" id="PF16409"/>
    </source>
</evidence>
<comment type="caution">
    <text evidence="2">The sequence shown here is derived from an EMBL/GenBank/DDBJ whole genome shotgun (WGS) entry which is preliminary data.</text>
</comment>
<evidence type="ECO:0000313" key="2">
    <source>
        <dbReference type="EMBL" id="MEA5429283.1"/>
    </source>
</evidence>
<dbReference type="RefSeq" id="WP_323689405.1">
    <property type="nucleotide sequence ID" value="NZ_JAYGIM010000019.1"/>
</dbReference>
<sequence length="307" mass="34462">MKCRKQIKYLFVGLLIGFVLCFVACNSKDVLPPDFEVLIDSNSYKVNTNVIFKFKGNPDQIYFYSGEVGKKYENRQRTNASNATNVFSFNSSVSPNNALRNLSVLLSNDFNGIMDSTSIYKASWKDISSRITWASTSTPLFSGIIDVTAFQTERDTLYIAFKYLRDSPSLQASRWTLSNFVWNNIFPEGKIYPYNTNTNDIRLAGFQALSIKGATIKWAINSTLMINEGLSTNLSSLEEDWVISKAFNMSRIAPDLATPIKNTSQLITNYAYKFTSPGIYNVVFVASNVNISGTQEVQKALTIQITN</sequence>
<dbReference type="EMBL" id="JAYGIM010000019">
    <property type="protein sequence ID" value="MEA5429283.1"/>
    <property type="molecule type" value="Genomic_DNA"/>
</dbReference>